<dbReference type="OrthoDB" id="4951023at2"/>
<dbReference type="AlphaFoldDB" id="A0A1G7ULG8"/>
<feature type="transmembrane region" description="Helical" evidence="1">
    <location>
        <begin position="81"/>
        <end position="102"/>
    </location>
</feature>
<evidence type="ECO:0000313" key="2">
    <source>
        <dbReference type="EMBL" id="SDG48412.1"/>
    </source>
</evidence>
<proteinExistence type="predicted"/>
<feature type="transmembrane region" description="Helical" evidence="1">
    <location>
        <begin position="123"/>
        <end position="147"/>
    </location>
</feature>
<sequence>MTAARAGRADVAEQVEQQFGRRVAQRLDTFDDGTLHVTAGSLTRLLSWLVDFVFYLFCAAVAIVVFVLVSRDSGISESANALAMLGLLAGVPIVYGLFYGNGRAIGAMVTKTRLVRVKDGGRIGLGACWAMYVRVVLFPLLLLAMLASGAGGSGALRRTSIDDRATRRLHEAGFTRR</sequence>
<reference evidence="3" key="1">
    <citation type="submission" date="2016-10" db="EMBL/GenBank/DDBJ databases">
        <authorList>
            <person name="Varghese N."/>
            <person name="Submissions S."/>
        </authorList>
    </citation>
    <scope>NUCLEOTIDE SEQUENCE [LARGE SCALE GENOMIC DNA]</scope>
    <source>
        <strain evidence="3">CGMCC 4.3506</strain>
    </source>
</reference>
<feature type="transmembrane region" description="Helical" evidence="1">
    <location>
        <begin position="45"/>
        <end position="69"/>
    </location>
</feature>
<keyword evidence="1" id="KW-0812">Transmembrane</keyword>
<evidence type="ECO:0000313" key="3">
    <source>
        <dbReference type="Proteomes" id="UP000199623"/>
    </source>
</evidence>
<keyword evidence="1" id="KW-1133">Transmembrane helix</keyword>
<protein>
    <submittedName>
        <fullName evidence="2">RDD family protein</fullName>
    </submittedName>
</protein>
<keyword evidence="3" id="KW-1185">Reference proteome</keyword>
<dbReference type="STRING" id="200378.SAMN05216553_108283"/>
<dbReference type="Proteomes" id="UP000199623">
    <property type="component" value="Unassembled WGS sequence"/>
</dbReference>
<organism evidence="2 3">
    <name type="scientific">Lentzea fradiae</name>
    <dbReference type="NCBI Taxonomy" id="200378"/>
    <lineage>
        <taxon>Bacteria</taxon>
        <taxon>Bacillati</taxon>
        <taxon>Actinomycetota</taxon>
        <taxon>Actinomycetes</taxon>
        <taxon>Pseudonocardiales</taxon>
        <taxon>Pseudonocardiaceae</taxon>
        <taxon>Lentzea</taxon>
    </lineage>
</organism>
<name>A0A1G7ULG8_9PSEU</name>
<dbReference type="EMBL" id="FNCC01000008">
    <property type="protein sequence ID" value="SDG48412.1"/>
    <property type="molecule type" value="Genomic_DNA"/>
</dbReference>
<gene>
    <name evidence="2" type="ORF">SAMN05216553_108283</name>
</gene>
<dbReference type="RefSeq" id="WP_090051471.1">
    <property type="nucleotide sequence ID" value="NZ_FNCC01000008.1"/>
</dbReference>
<evidence type="ECO:0000256" key="1">
    <source>
        <dbReference type="SAM" id="Phobius"/>
    </source>
</evidence>
<accession>A0A1G7ULG8</accession>
<keyword evidence="1" id="KW-0472">Membrane</keyword>